<dbReference type="GO" id="GO:0006355">
    <property type="term" value="P:regulation of DNA-templated transcription"/>
    <property type="evidence" value="ECO:0007669"/>
    <property type="project" value="InterPro"/>
</dbReference>
<protein>
    <submittedName>
        <fullName evidence="5">Syringolin biosynthesis operon transcriptional regulator SylA</fullName>
    </submittedName>
</protein>
<dbReference type="SUPFAM" id="SSF46894">
    <property type="entry name" value="C-terminal effector domain of the bipartite response regulators"/>
    <property type="match status" value="1"/>
</dbReference>
<dbReference type="InterPro" id="IPR016032">
    <property type="entry name" value="Sig_transdc_resp-reg_C-effctor"/>
</dbReference>
<comment type="caution">
    <text evidence="5">The sequence shown here is derived from an EMBL/GenBank/DDBJ whole genome shotgun (WGS) entry which is preliminary data.</text>
</comment>
<evidence type="ECO:0000256" key="2">
    <source>
        <dbReference type="ARBA" id="ARBA00023125"/>
    </source>
</evidence>
<keyword evidence="1" id="KW-0805">Transcription regulation</keyword>
<evidence type="ECO:0000313" key="6">
    <source>
        <dbReference type="Proteomes" id="UP000274541"/>
    </source>
</evidence>
<dbReference type="Gene3D" id="1.10.10.10">
    <property type="entry name" value="Winged helix-like DNA-binding domain superfamily/Winged helix DNA-binding domain"/>
    <property type="match status" value="1"/>
</dbReference>
<reference evidence="5 6" key="1">
    <citation type="submission" date="2018-08" db="EMBL/GenBank/DDBJ databases">
        <title>Recombination of ecologically and evolutionarily significant loci maintains genetic cohesion in the Pseudomonas syringae species complex.</title>
        <authorList>
            <person name="Dillon M."/>
            <person name="Thakur S."/>
            <person name="Almeida R.N.D."/>
            <person name="Weir B.S."/>
            <person name="Guttman D.S."/>
        </authorList>
    </citation>
    <scope>NUCLEOTIDE SEQUENCE [LARGE SCALE GENOMIC DNA]</scope>
    <source>
        <strain evidence="5 6">ICMP 4388</strain>
    </source>
</reference>
<dbReference type="PANTHER" id="PTHR44688:SF16">
    <property type="entry name" value="DNA-BINDING TRANSCRIPTIONAL ACTIVATOR DEVR_DOSR"/>
    <property type="match status" value="1"/>
</dbReference>
<dbReference type="InterPro" id="IPR036388">
    <property type="entry name" value="WH-like_DNA-bd_sf"/>
</dbReference>
<gene>
    <name evidence="5" type="ORF">ALQ37_04557</name>
</gene>
<dbReference type="GO" id="GO:0003677">
    <property type="term" value="F:DNA binding"/>
    <property type="evidence" value="ECO:0007669"/>
    <property type="project" value="UniProtKB-KW"/>
</dbReference>
<organism evidence="5 6">
    <name type="scientific">Pseudomonas syringae pv. aptata</name>
    <dbReference type="NCBI Taxonomy" id="83167"/>
    <lineage>
        <taxon>Bacteria</taxon>
        <taxon>Pseudomonadati</taxon>
        <taxon>Pseudomonadota</taxon>
        <taxon>Gammaproteobacteria</taxon>
        <taxon>Pseudomonadales</taxon>
        <taxon>Pseudomonadaceae</taxon>
        <taxon>Pseudomonas</taxon>
        <taxon>Pseudomonas syringae</taxon>
    </lineage>
</organism>
<evidence type="ECO:0000256" key="1">
    <source>
        <dbReference type="ARBA" id="ARBA00023015"/>
    </source>
</evidence>
<dbReference type="AlphaFoldDB" id="A0A3M3X913"/>
<dbReference type="InterPro" id="IPR000792">
    <property type="entry name" value="Tscrpt_reg_LuxR_C"/>
</dbReference>
<dbReference type="SMART" id="SM00421">
    <property type="entry name" value="HTH_LUXR"/>
    <property type="match status" value="1"/>
</dbReference>
<dbReference type="Proteomes" id="UP000274541">
    <property type="component" value="Unassembled WGS sequence"/>
</dbReference>
<dbReference type="PANTHER" id="PTHR44688">
    <property type="entry name" value="DNA-BINDING TRANSCRIPTIONAL ACTIVATOR DEVR_DOSR"/>
    <property type="match status" value="1"/>
</dbReference>
<dbReference type="CDD" id="cd06170">
    <property type="entry name" value="LuxR_C_like"/>
    <property type="match status" value="1"/>
</dbReference>
<feature type="domain" description="HTH luxR-type" evidence="4">
    <location>
        <begin position="179"/>
        <end position="244"/>
    </location>
</feature>
<proteinExistence type="predicted"/>
<keyword evidence="3" id="KW-0804">Transcription</keyword>
<evidence type="ECO:0000259" key="4">
    <source>
        <dbReference type="PROSITE" id="PS50043"/>
    </source>
</evidence>
<name>A0A3M3X913_PSEAP</name>
<dbReference type="PROSITE" id="PS50043">
    <property type="entry name" value="HTH_LUXR_2"/>
    <property type="match status" value="1"/>
</dbReference>
<accession>A0A3M3X913</accession>
<dbReference type="PRINTS" id="PR00038">
    <property type="entry name" value="HTHLUXR"/>
</dbReference>
<keyword evidence="2" id="KW-0238">DNA-binding</keyword>
<evidence type="ECO:0000313" key="5">
    <source>
        <dbReference type="EMBL" id="RMO65913.1"/>
    </source>
</evidence>
<dbReference type="EMBL" id="RBPX01000173">
    <property type="protein sequence ID" value="RMO65913.1"/>
    <property type="molecule type" value="Genomic_DNA"/>
</dbReference>
<dbReference type="Pfam" id="PF00196">
    <property type="entry name" value="GerE"/>
    <property type="match status" value="1"/>
</dbReference>
<evidence type="ECO:0000256" key="3">
    <source>
        <dbReference type="ARBA" id="ARBA00023163"/>
    </source>
</evidence>
<sequence>MSSSSWSRMMALSLRGDTFGHEKSTGRQKLEWEFEQSASERGVHQYTYFFYHHAPALQQHGFVLVSGPEAGKNNSHCAERQDVADAIWDVACSEPLFTGLLNRPASSNDRGEMIDAGTTSDGMRAFYLGEEKAFSLLRFANKETGTGSTQGEYSLAAEVKSLVREFHHKLTGLVMGVNESDENFTITDREKEVYIWTAIGKTCNEIAVILNISKRTVDFHISNVISKLGVRTKLQACIQLTKMGIL</sequence>